<sequence length="35" mass="3830">MENCWAWVLAASSETNACISSVLTCQAEYGYPFLA</sequence>
<reference evidence="1" key="1">
    <citation type="submission" date="2018-02" db="EMBL/GenBank/DDBJ databases">
        <title>Rhizophora mucronata_Transcriptome.</title>
        <authorList>
            <person name="Meera S.P."/>
            <person name="Sreeshan A."/>
            <person name="Augustine A."/>
        </authorList>
    </citation>
    <scope>NUCLEOTIDE SEQUENCE</scope>
    <source>
        <tissue evidence="1">Leaf</tissue>
    </source>
</reference>
<evidence type="ECO:0000313" key="1">
    <source>
        <dbReference type="EMBL" id="MBX38419.1"/>
    </source>
</evidence>
<name>A0A2P2N7E6_RHIMU</name>
<dbReference type="AlphaFoldDB" id="A0A2P2N7E6"/>
<organism evidence="1">
    <name type="scientific">Rhizophora mucronata</name>
    <name type="common">Asiatic mangrove</name>
    <dbReference type="NCBI Taxonomy" id="61149"/>
    <lineage>
        <taxon>Eukaryota</taxon>
        <taxon>Viridiplantae</taxon>
        <taxon>Streptophyta</taxon>
        <taxon>Embryophyta</taxon>
        <taxon>Tracheophyta</taxon>
        <taxon>Spermatophyta</taxon>
        <taxon>Magnoliopsida</taxon>
        <taxon>eudicotyledons</taxon>
        <taxon>Gunneridae</taxon>
        <taxon>Pentapetalae</taxon>
        <taxon>rosids</taxon>
        <taxon>fabids</taxon>
        <taxon>Malpighiales</taxon>
        <taxon>Rhizophoraceae</taxon>
        <taxon>Rhizophora</taxon>
    </lineage>
</organism>
<proteinExistence type="predicted"/>
<accession>A0A2P2N7E6</accession>
<protein>
    <submittedName>
        <fullName evidence="1">Uncharacterized protein</fullName>
    </submittedName>
</protein>
<dbReference type="EMBL" id="GGEC01057935">
    <property type="protein sequence ID" value="MBX38419.1"/>
    <property type="molecule type" value="Transcribed_RNA"/>
</dbReference>